<reference evidence="1" key="2">
    <citation type="submission" date="2020-06" db="EMBL/GenBank/DDBJ databases">
        <title>Helianthus annuus Genome sequencing and assembly Release 2.</title>
        <authorList>
            <person name="Gouzy J."/>
            <person name="Langlade N."/>
            <person name="Munos S."/>
        </authorList>
    </citation>
    <scope>NUCLEOTIDE SEQUENCE</scope>
    <source>
        <tissue evidence="1">Leaves</tissue>
    </source>
</reference>
<dbReference type="Gene3D" id="2.10.25.10">
    <property type="entry name" value="Laminin"/>
    <property type="match status" value="1"/>
</dbReference>
<dbReference type="Gramene" id="mRNA:HanXRQr2_Chr10g0430391">
    <property type="protein sequence ID" value="CDS:HanXRQr2_Chr10g0430391.1"/>
    <property type="gene ID" value="HanXRQr2_Chr10g0430391"/>
</dbReference>
<dbReference type="AlphaFoldDB" id="A0A9K3HW20"/>
<dbReference type="PANTHER" id="PTHR33491">
    <property type="entry name" value="OSJNBA0016N04.9 PROTEIN"/>
    <property type="match status" value="1"/>
</dbReference>
<sequence length="176" mass="19385">MVFCSRPDEVVGGNCSGNGCCESSIPQDINYYKTQVDSLRNSGNMTDTSSFAPCTYAFVGEENVFKFNGLNDLTARDVNDTSFFDWIESHVPIVLDWAIGNQSCAQANKTNDFACQANSTCVDSTREAGGYRCGCKEGYEGNPYLSPGCLGTIDHLSPKFYINDIFYEFIYIILLG</sequence>
<proteinExistence type="predicted"/>
<evidence type="ECO:0000313" key="1">
    <source>
        <dbReference type="EMBL" id="KAF5785591.1"/>
    </source>
</evidence>
<reference evidence="1" key="1">
    <citation type="journal article" date="2017" name="Nature">
        <title>The sunflower genome provides insights into oil metabolism, flowering and Asterid evolution.</title>
        <authorList>
            <person name="Badouin H."/>
            <person name="Gouzy J."/>
            <person name="Grassa C.J."/>
            <person name="Murat F."/>
            <person name="Staton S.E."/>
            <person name="Cottret L."/>
            <person name="Lelandais-Briere C."/>
            <person name="Owens G.L."/>
            <person name="Carrere S."/>
            <person name="Mayjonade B."/>
            <person name="Legrand L."/>
            <person name="Gill N."/>
            <person name="Kane N.C."/>
            <person name="Bowers J.E."/>
            <person name="Hubner S."/>
            <person name="Bellec A."/>
            <person name="Berard A."/>
            <person name="Berges H."/>
            <person name="Blanchet N."/>
            <person name="Boniface M.C."/>
            <person name="Brunel D."/>
            <person name="Catrice O."/>
            <person name="Chaidir N."/>
            <person name="Claudel C."/>
            <person name="Donnadieu C."/>
            <person name="Faraut T."/>
            <person name="Fievet G."/>
            <person name="Helmstetter N."/>
            <person name="King M."/>
            <person name="Knapp S.J."/>
            <person name="Lai Z."/>
            <person name="Le Paslier M.C."/>
            <person name="Lippi Y."/>
            <person name="Lorenzon L."/>
            <person name="Mandel J.R."/>
            <person name="Marage G."/>
            <person name="Marchand G."/>
            <person name="Marquand E."/>
            <person name="Bret-Mestries E."/>
            <person name="Morien E."/>
            <person name="Nambeesan S."/>
            <person name="Nguyen T."/>
            <person name="Pegot-Espagnet P."/>
            <person name="Pouilly N."/>
            <person name="Raftis F."/>
            <person name="Sallet E."/>
            <person name="Schiex T."/>
            <person name="Thomas J."/>
            <person name="Vandecasteele C."/>
            <person name="Vares D."/>
            <person name="Vear F."/>
            <person name="Vautrin S."/>
            <person name="Crespi M."/>
            <person name="Mangin B."/>
            <person name="Burke J.M."/>
            <person name="Salse J."/>
            <person name="Munos S."/>
            <person name="Vincourt P."/>
            <person name="Rieseberg L.H."/>
            <person name="Langlade N.B."/>
        </authorList>
    </citation>
    <scope>NUCLEOTIDE SEQUENCE</scope>
    <source>
        <tissue evidence="1">Leaves</tissue>
    </source>
</reference>
<evidence type="ECO:0000313" key="2">
    <source>
        <dbReference type="Proteomes" id="UP000215914"/>
    </source>
</evidence>
<keyword evidence="2" id="KW-1185">Reference proteome</keyword>
<dbReference type="EMBL" id="MNCJ02000325">
    <property type="protein sequence ID" value="KAF5785591.1"/>
    <property type="molecule type" value="Genomic_DNA"/>
</dbReference>
<dbReference type="Proteomes" id="UP000215914">
    <property type="component" value="Unassembled WGS sequence"/>
</dbReference>
<gene>
    <name evidence="1" type="ORF">HanXRQr2_Chr10g0430391</name>
</gene>
<comment type="caution">
    <text evidence="1">The sequence shown here is derived from an EMBL/GenBank/DDBJ whole genome shotgun (WGS) entry which is preliminary data.</text>
</comment>
<evidence type="ECO:0008006" key="3">
    <source>
        <dbReference type="Google" id="ProtNLM"/>
    </source>
</evidence>
<name>A0A9K3HW20_HELAN</name>
<dbReference type="CDD" id="cd00054">
    <property type="entry name" value="EGF_CA"/>
    <property type="match status" value="1"/>
</dbReference>
<protein>
    <recommendedName>
        <fullName evidence="3">EGF-like domain-containing protein</fullName>
    </recommendedName>
</protein>
<organism evidence="1 2">
    <name type="scientific">Helianthus annuus</name>
    <name type="common">Common sunflower</name>
    <dbReference type="NCBI Taxonomy" id="4232"/>
    <lineage>
        <taxon>Eukaryota</taxon>
        <taxon>Viridiplantae</taxon>
        <taxon>Streptophyta</taxon>
        <taxon>Embryophyta</taxon>
        <taxon>Tracheophyta</taxon>
        <taxon>Spermatophyta</taxon>
        <taxon>Magnoliopsida</taxon>
        <taxon>eudicotyledons</taxon>
        <taxon>Gunneridae</taxon>
        <taxon>Pentapetalae</taxon>
        <taxon>asterids</taxon>
        <taxon>campanulids</taxon>
        <taxon>Asterales</taxon>
        <taxon>Asteraceae</taxon>
        <taxon>Asteroideae</taxon>
        <taxon>Heliantheae alliance</taxon>
        <taxon>Heliantheae</taxon>
        <taxon>Helianthus</taxon>
    </lineage>
</organism>
<accession>A0A9K3HW20</accession>